<dbReference type="Proteomes" id="UP000728032">
    <property type="component" value="Unassembled WGS sequence"/>
</dbReference>
<feature type="non-terminal residue" evidence="3">
    <location>
        <position position="558"/>
    </location>
</feature>
<organism evidence="3">
    <name type="scientific">Oppiella nova</name>
    <dbReference type="NCBI Taxonomy" id="334625"/>
    <lineage>
        <taxon>Eukaryota</taxon>
        <taxon>Metazoa</taxon>
        <taxon>Ecdysozoa</taxon>
        <taxon>Arthropoda</taxon>
        <taxon>Chelicerata</taxon>
        <taxon>Arachnida</taxon>
        <taxon>Acari</taxon>
        <taxon>Acariformes</taxon>
        <taxon>Sarcoptiformes</taxon>
        <taxon>Oribatida</taxon>
        <taxon>Brachypylina</taxon>
        <taxon>Oppioidea</taxon>
        <taxon>Oppiidae</taxon>
        <taxon>Oppiella</taxon>
    </lineage>
</organism>
<feature type="coiled-coil region" evidence="1">
    <location>
        <begin position="10"/>
        <end position="108"/>
    </location>
</feature>
<gene>
    <name evidence="3" type="ORF">ONB1V03_LOCUS18269</name>
</gene>
<feature type="region of interest" description="Disordered" evidence="2">
    <location>
        <begin position="423"/>
        <end position="443"/>
    </location>
</feature>
<name>A0A7R9MK28_9ACAR</name>
<feature type="region of interest" description="Disordered" evidence="2">
    <location>
        <begin position="240"/>
        <end position="265"/>
    </location>
</feature>
<evidence type="ECO:0000256" key="1">
    <source>
        <dbReference type="SAM" id="Coils"/>
    </source>
</evidence>
<proteinExistence type="predicted"/>
<feature type="compositionally biased region" description="Acidic residues" evidence="2">
    <location>
        <begin position="498"/>
        <end position="527"/>
    </location>
</feature>
<keyword evidence="1" id="KW-0175">Coiled coil</keyword>
<keyword evidence="4" id="KW-1185">Reference proteome</keyword>
<sequence>MEHLHLLKTLEEVKYKGQQSEKRVKDLEVENSELKMKLVEEEEDDEVIVQSWGSRVALLEAENQELKIRFEEDEEEDEEVMQRLNDRIVELLAENQELKAAIYQLEAQVVNVVHTPSDIDSSAKSYSYAEDKSTTAGTANLKVPVKLDLLKQRINQMVIENDELKSTIARLRWTSHDTIETEDSDQVIDEYIADEEVEEMDNIQESSEELERQLNELRDRLNTEQMEAKKWREMYENLKTTADDNINQNENNKPQKPSSDKMDDTIDDEDIIEDNVIYDWVLNSTNLFREALHKGSSVISHKLKGLYDRLMSDNESIIPLEVFNGLNLTQTVIIDLNRRLQNKWQELQDLKTVFASGNEKISNKMSRLYAQTIRKLHDAKNKLLSKEKTMRSKVDEFTVHMSRLVNKMDDKWNQLLNKLSKRYSKDSSTGPEDQHSSRDTKGDEEFEPKINWFFRRANSRRKQHVYGPGFGSTTRTARTVEFDRKVRVNAYSRHVTLDEDSDADESSDREEAVDSGVDSDAEHEEDVNWFLKRPKKSKLGTDYEFERPTARQRRMKYR</sequence>
<feature type="compositionally biased region" description="Polar residues" evidence="2">
    <location>
        <begin position="240"/>
        <end position="257"/>
    </location>
</feature>
<reference evidence="3" key="1">
    <citation type="submission" date="2020-11" db="EMBL/GenBank/DDBJ databases">
        <authorList>
            <person name="Tran Van P."/>
        </authorList>
    </citation>
    <scope>NUCLEOTIDE SEQUENCE</scope>
</reference>
<evidence type="ECO:0000313" key="3">
    <source>
        <dbReference type="EMBL" id="CAD7661709.1"/>
    </source>
</evidence>
<accession>A0A7R9MK28</accession>
<protein>
    <submittedName>
        <fullName evidence="3">Uncharacterized protein</fullName>
    </submittedName>
</protein>
<dbReference type="OrthoDB" id="6516685at2759"/>
<dbReference type="EMBL" id="CAJPVJ010024710">
    <property type="protein sequence ID" value="CAG2178845.1"/>
    <property type="molecule type" value="Genomic_DNA"/>
</dbReference>
<evidence type="ECO:0000256" key="2">
    <source>
        <dbReference type="SAM" id="MobiDB-lite"/>
    </source>
</evidence>
<feature type="compositionally biased region" description="Basic and acidic residues" evidence="2">
    <location>
        <begin position="432"/>
        <end position="443"/>
    </location>
</feature>
<feature type="region of interest" description="Disordered" evidence="2">
    <location>
        <begin position="496"/>
        <end position="532"/>
    </location>
</feature>
<dbReference type="AlphaFoldDB" id="A0A7R9MK28"/>
<dbReference type="EMBL" id="OC939535">
    <property type="protein sequence ID" value="CAD7661709.1"/>
    <property type="molecule type" value="Genomic_DNA"/>
</dbReference>
<evidence type="ECO:0000313" key="4">
    <source>
        <dbReference type="Proteomes" id="UP000728032"/>
    </source>
</evidence>